<evidence type="ECO:0000259" key="3">
    <source>
        <dbReference type="Pfam" id="PF14257"/>
    </source>
</evidence>
<keyword evidence="2" id="KW-1133">Transmembrane helix</keyword>
<sequence>MTHTPTDLPPLPDESVDRIERAVMTRIASEPREAPRTRRKGRGWLVAGGVAAAFALGAVVPPIVSGGFGPSLVGSTSADYAVPDSAPEAGVAESSAPAEHDGAVSAVEREIVQSGQATVRVDDVDSALATLRGAVEDRDGYIESMSSTSRSDDGQATEGRIVVRVPAEDLLATMDELGEIGDVRSSETSADDVTAEAIDLRARVDATKASVERLTELMSSADSVGALLDAEIALTDRQAELESYERQLASLDEQVAMSQLSVLLVTPGSDDDGPPEGLAALWEATWKSFVASAGSIVVVIAFAAPWAVVIGIVVFAVRRIRRRRRARRSDARDAS</sequence>
<evidence type="ECO:0000256" key="1">
    <source>
        <dbReference type="SAM" id="Coils"/>
    </source>
</evidence>
<proteinExistence type="predicted"/>
<feature type="transmembrane region" description="Helical" evidence="2">
    <location>
        <begin position="44"/>
        <end position="64"/>
    </location>
</feature>
<gene>
    <name evidence="4" type="ORF">wt8.21c</name>
</gene>
<keyword evidence="2" id="KW-0812">Transmembrane</keyword>
<feature type="coiled-coil region" evidence="1">
    <location>
        <begin position="227"/>
        <end position="261"/>
    </location>
</feature>
<accession>U3Q2L5</accession>
<feature type="transmembrane region" description="Helical" evidence="2">
    <location>
        <begin position="296"/>
        <end position="317"/>
    </location>
</feature>
<feature type="domain" description="DUF4349" evidence="3">
    <location>
        <begin position="109"/>
        <end position="318"/>
    </location>
</feature>
<evidence type="ECO:0000313" key="4">
    <source>
        <dbReference type="EMBL" id="AGW83481.1"/>
    </source>
</evidence>
<dbReference type="AlphaFoldDB" id="U3Q2L5"/>
<evidence type="ECO:0000256" key="2">
    <source>
        <dbReference type="SAM" id="Phobius"/>
    </source>
</evidence>
<protein>
    <submittedName>
        <fullName evidence="4">Wt8.21c</fullName>
    </submittedName>
</protein>
<keyword evidence="1" id="KW-0175">Coiled coil</keyword>
<dbReference type="EMBL" id="KF056863">
    <property type="protein sequence ID" value="AGW83481.1"/>
    <property type="molecule type" value="Genomic_DNA"/>
</dbReference>
<keyword evidence="2" id="KW-0472">Membrane</keyword>
<dbReference type="Pfam" id="PF14257">
    <property type="entry name" value="DUF4349"/>
    <property type="match status" value="1"/>
</dbReference>
<organism evidence="4">
    <name type="scientific">uncultured bacterium WT8</name>
    <dbReference type="NCBI Taxonomy" id="1393214"/>
    <lineage>
        <taxon>Bacteria</taxon>
        <taxon>environmental samples</taxon>
    </lineage>
</organism>
<dbReference type="InterPro" id="IPR025645">
    <property type="entry name" value="DUF4349"/>
</dbReference>
<name>U3Q2L5_9BACT</name>
<reference evidence="4" key="1">
    <citation type="submission" date="2013-05" db="EMBL/GenBank/DDBJ databases">
        <authorList>
            <person name="Wang T."/>
            <person name="Qin Z.J."/>
        </authorList>
    </citation>
    <scope>NUCLEOTIDE SEQUENCE</scope>
</reference>